<keyword evidence="3" id="KW-1185">Reference proteome</keyword>
<gene>
    <name evidence="2" type="ORF">IEQ34_000877</name>
</gene>
<keyword evidence="1" id="KW-0472">Membrane</keyword>
<reference evidence="2 3" key="1">
    <citation type="journal article" date="2021" name="Hortic Res">
        <title>Chromosome-scale assembly of the Dendrobium chrysotoxum genome enhances the understanding of orchid evolution.</title>
        <authorList>
            <person name="Zhang Y."/>
            <person name="Zhang G.Q."/>
            <person name="Zhang D."/>
            <person name="Liu X.D."/>
            <person name="Xu X.Y."/>
            <person name="Sun W.H."/>
            <person name="Yu X."/>
            <person name="Zhu X."/>
            <person name="Wang Z.W."/>
            <person name="Zhao X."/>
            <person name="Zhong W.Y."/>
            <person name="Chen H."/>
            <person name="Yin W.L."/>
            <person name="Huang T."/>
            <person name="Niu S.C."/>
            <person name="Liu Z.J."/>
        </authorList>
    </citation>
    <scope>NUCLEOTIDE SEQUENCE [LARGE SCALE GENOMIC DNA]</scope>
    <source>
        <strain evidence="2">Lindl</strain>
    </source>
</reference>
<name>A0AAV7HTM1_DENCH</name>
<accession>A0AAV7HTM1</accession>
<proteinExistence type="predicted"/>
<protein>
    <submittedName>
        <fullName evidence="2">Uncharacterized protein</fullName>
    </submittedName>
</protein>
<keyword evidence="1" id="KW-0812">Transmembrane</keyword>
<comment type="caution">
    <text evidence="2">The sequence shown here is derived from an EMBL/GenBank/DDBJ whole genome shotgun (WGS) entry which is preliminary data.</text>
</comment>
<evidence type="ECO:0000313" key="2">
    <source>
        <dbReference type="EMBL" id="KAH0471154.1"/>
    </source>
</evidence>
<dbReference type="AlphaFoldDB" id="A0AAV7HTM1"/>
<sequence length="431" mass="49456">MESLEVVEVFGVEVRLELSLGLSSGKVECRKWVRETNEIVVVKKLKIDEGPMPYYLQVMPTIFIGTKGYCYAYMIPCWVLVSMKFIRNNLYEPWDNPSLALEMDGVRLTFFIGSKGYYYAYMMPWWVPISMGVVEYNLYKPRDDPSLALETDGALVMINLLELVEECGVEVSLKFSLGLSSSKVECKKWMRETNETVIVKKPEMEEGQMPYYLQIMLTVFIGPKGYCYANIMPCWVLISMEVVGNNFVKASMMIFSLGVVEECGVDVRIELSLGLSSDKVECRKWERETNVIVVVKKPKMKEGPIHYYLLVMSTIFLGPKGYYYTYMMPWWVPISIEVVRNNLYKPCDNLSLALETDGELDFIGLLERSMQALAAMDSLEVVEEHGLDVRLDLSLGLSSGEVESKKWVRETNEIVIIKRPKMEEGPNPYYL</sequence>
<evidence type="ECO:0000313" key="3">
    <source>
        <dbReference type="Proteomes" id="UP000775213"/>
    </source>
</evidence>
<feature type="transmembrane region" description="Helical" evidence="1">
    <location>
        <begin position="54"/>
        <end position="81"/>
    </location>
</feature>
<evidence type="ECO:0000256" key="1">
    <source>
        <dbReference type="SAM" id="Phobius"/>
    </source>
</evidence>
<organism evidence="2 3">
    <name type="scientific">Dendrobium chrysotoxum</name>
    <name type="common">Orchid</name>
    <dbReference type="NCBI Taxonomy" id="161865"/>
    <lineage>
        <taxon>Eukaryota</taxon>
        <taxon>Viridiplantae</taxon>
        <taxon>Streptophyta</taxon>
        <taxon>Embryophyta</taxon>
        <taxon>Tracheophyta</taxon>
        <taxon>Spermatophyta</taxon>
        <taxon>Magnoliopsida</taxon>
        <taxon>Liliopsida</taxon>
        <taxon>Asparagales</taxon>
        <taxon>Orchidaceae</taxon>
        <taxon>Epidendroideae</taxon>
        <taxon>Malaxideae</taxon>
        <taxon>Dendrobiinae</taxon>
        <taxon>Dendrobium</taxon>
    </lineage>
</organism>
<dbReference type="EMBL" id="JAGFBR010000001">
    <property type="protein sequence ID" value="KAH0471154.1"/>
    <property type="molecule type" value="Genomic_DNA"/>
</dbReference>
<keyword evidence="1" id="KW-1133">Transmembrane helix</keyword>
<dbReference type="Proteomes" id="UP000775213">
    <property type="component" value="Unassembled WGS sequence"/>
</dbReference>